<organism evidence="2 3">
    <name type="scientific">Endozoicomonas numazuensis</name>
    <dbReference type="NCBI Taxonomy" id="1137799"/>
    <lineage>
        <taxon>Bacteria</taxon>
        <taxon>Pseudomonadati</taxon>
        <taxon>Pseudomonadota</taxon>
        <taxon>Gammaproteobacteria</taxon>
        <taxon>Oceanospirillales</taxon>
        <taxon>Endozoicomonadaceae</taxon>
        <taxon>Endozoicomonas</taxon>
    </lineage>
</organism>
<dbReference type="RefSeq" id="WP_034834797.1">
    <property type="nucleotide sequence ID" value="NZ_JOKH01000002.1"/>
</dbReference>
<dbReference type="Proteomes" id="UP000028073">
    <property type="component" value="Unassembled WGS sequence"/>
</dbReference>
<keyword evidence="3" id="KW-1185">Reference proteome</keyword>
<dbReference type="EMBL" id="JOKH01000002">
    <property type="protein sequence ID" value="KEQ17876.1"/>
    <property type="molecule type" value="Genomic_DNA"/>
</dbReference>
<accession>A0A081NHF3</accession>
<keyword evidence="1" id="KW-0812">Transmembrane</keyword>
<comment type="caution">
    <text evidence="2">The sequence shown here is derived from an EMBL/GenBank/DDBJ whole genome shotgun (WGS) entry which is preliminary data.</text>
</comment>
<evidence type="ECO:0000256" key="1">
    <source>
        <dbReference type="SAM" id="Phobius"/>
    </source>
</evidence>
<evidence type="ECO:0000313" key="2">
    <source>
        <dbReference type="EMBL" id="KEQ17876.1"/>
    </source>
</evidence>
<dbReference type="GO" id="GO:0019867">
    <property type="term" value="C:outer membrane"/>
    <property type="evidence" value="ECO:0007669"/>
    <property type="project" value="InterPro"/>
</dbReference>
<evidence type="ECO:0008006" key="4">
    <source>
        <dbReference type="Google" id="ProtNLM"/>
    </source>
</evidence>
<dbReference type="InterPro" id="IPR009838">
    <property type="entry name" value="T4SS_TraL"/>
</dbReference>
<dbReference type="Pfam" id="PF07178">
    <property type="entry name" value="TraL"/>
    <property type="match status" value="1"/>
</dbReference>
<gene>
    <name evidence="2" type="ORF">GZ78_09525</name>
</gene>
<proteinExistence type="predicted"/>
<dbReference type="NCBIfam" id="TIGR02762">
    <property type="entry name" value="TraL_TIGR"/>
    <property type="match status" value="1"/>
</dbReference>
<keyword evidence="1" id="KW-0472">Membrane</keyword>
<dbReference type="AlphaFoldDB" id="A0A081NHF3"/>
<sequence>MKIPRTINDPVQFLFWSLDEIYPVAVGLIWGIWFDQLLLGMFLGWMAIRVYRRFRDRHPDGHLSHRLYWLGFYFVKARTLPNPYVRVFYPSRK</sequence>
<dbReference type="STRING" id="1137799.GZ78_09525"/>
<dbReference type="eggNOG" id="ENOG50322GJ">
    <property type="taxonomic scope" value="Bacteria"/>
</dbReference>
<name>A0A081NHF3_9GAMM</name>
<reference evidence="2 3" key="1">
    <citation type="submission" date="2014-06" db="EMBL/GenBank/DDBJ databases">
        <title>Whole Genome Sequences of Three Symbiotic Endozoicomonas Bacteria.</title>
        <authorList>
            <person name="Neave M.J."/>
            <person name="Apprill A."/>
            <person name="Voolstra C.R."/>
        </authorList>
    </citation>
    <scope>NUCLEOTIDE SEQUENCE [LARGE SCALE GENOMIC DNA]</scope>
    <source>
        <strain evidence="2 3">DSM 25634</strain>
    </source>
</reference>
<protein>
    <recommendedName>
        <fullName evidence="4">Conjugal transfer protein TraL</fullName>
    </recommendedName>
</protein>
<keyword evidence="1" id="KW-1133">Transmembrane helix</keyword>
<dbReference type="OrthoDB" id="9813422at2"/>
<feature type="transmembrane region" description="Helical" evidence="1">
    <location>
        <begin position="21"/>
        <end position="48"/>
    </location>
</feature>
<evidence type="ECO:0000313" key="3">
    <source>
        <dbReference type="Proteomes" id="UP000028073"/>
    </source>
</evidence>